<reference evidence="2" key="1">
    <citation type="submission" date="2023-03" db="EMBL/GenBank/DDBJ databases">
        <title>Massive genome expansion in bonnet fungi (Mycena s.s.) driven by repeated elements and novel gene families across ecological guilds.</title>
        <authorList>
            <consortium name="Lawrence Berkeley National Laboratory"/>
            <person name="Harder C.B."/>
            <person name="Miyauchi S."/>
            <person name="Viragh M."/>
            <person name="Kuo A."/>
            <person name="Thoen E."/>
            <person name="Andreopoulos B."/>
            <person name="Lu D."/>
            <person name="Skrede I."/>
            <person name="Drula E."/>
            <person name="Henrissat B."/>
            <person name="Morin E."/>
            <person name="Kohler A."/>
            <person name="Barry K."/>
            <person name="LaButti K."/>
            <person name="Morin E."/>
            <person name="Salamov A."/>
            <person name="Lipzen A."/>
            <person name="Mereny Z."/>
            <person name="Hegedus B."/>
            <person name="Baldrian P."/>
            <person name="Stursova M."/>
            <person name="Weitz H."/>
            <person name="Taylor A."/>
            <person name="Grigoriev I.V."/>
            <person name="Nagy L.G."/>
            <person name="Martin F."/>
            <person name="Kauserud H."/>
        </authorList>
    </citation>
    <scope>NUCLEOTIDE SEQUENCE</scope>
    <source>
        <strain evidence="2">CBHHK200</strain>
    </source>
</reference>
<feature type="region of interest" description="Disordered" evidence="1">
    <location>
        <begin position="1"/>
        <end position="22"/>
    </location>
</feature>
<accession>A0AAD6X152</accession>
<dbReference type="Proteomes" id="UP001218188">
    <property type="component" value="Unassembled WGS sequence"/>
</dbReference>
<gene>
    <name evidence="2" type="ORF">C8F04DRAFT_1396887</name>
</gene>
<evidence type="ECO:0000313" key="2">
    <source>
        <dbReference type="EMBL" id="KAJ7031970.1"/>
    </source>
</evidence>
<dbReference type="AlphaFoldDB" id="A0AAD6X152"/>
<dbReference type="SUPFAM" id="SSF47095">
    <property type="entry name" value="HMG-box"/>
    <property type="match status" value="1"/>
</dbReference>
<sequence>MPRTLRRANANAHHSRTRGFLSTGGTSVRPPIAFICYRSSVMREERFQNASSPAVRSRLIGDEWMKMSMTERQPWVDMAQVLKLQAHLNARIAALAASDAEPNVVGPPVFLRGQRRALAFLD</sequence>
<evidence type="ECO:0008006" key="4">
    <source>
        <dbReference type="Google" id="ProtNLM"/>
    </source>
</evidence>
<keyword evidence="3" id="KW-1185">Reference proteome</keyword>
<dbReference type="EMBL" id="JARJCM010000077">
    <property type="protein sequence ID" value="KAJ7031970.1"/>
    <property type="molecule type" value="Genomic_DNA"/>
</dbReference>
<evidence type="ECO:0000256" key="1">
    <source>
        <dbReference type="SAM" id="MobiDB-lite"/>
    </source>
</evidence>
<dbReference type="InterPro" id="IPR036910">
    <property type="entry name" value="HMG_box_dom_sf"/>
</dbReference>
<proteinExistence type="predicted"/>
<evidence type="ECO:0000313" key="3">
    <source>
        <dbReference type="Proteomes" id="UP001218188"/>
    </source>
</evidence>
<protein>
    <recommendedName>
        <fullName evidence="4">HMG box domain-containing protein</fullName>
    </recommendedName>
</protein>
<comment type="caution">
    <text evidence="2">The sequence shown here is derived from an EMBL/GenBank/DDBJ whole genome shotgun (WGS) entry which is preliminary data.</text>
</comment>
<name>A0AAD6X152_9AGAR</name>
<organism evidence="2 3">
    <name type="scientific">Mycena alexandri</name>
    <dbReference type="NCBI Taxonomy" id="1745969"/>
    <lineage>
        <taxon>Eukaryota</taxon>
        <taxon>Fungi</taxon>
        <taxon>Dikarya</taxon>
        <taxon>Basidiomycota</taxon>
        <taxon>Agaricomycotina</taxon>
        <taxon>Agaricomycetes</taxon>
        <taxon>Agaricomycetidae</taxon>
        <taxon>Agaricales</taxon>
        <taxon>Marasmiineae</taxon>
        <taxon>Mycenaceae</taxon>
        <taxon>Mycena</taxon>
    </lineage>
</organism>
<dbReference type="Gene3D" id="1.10.30.10">
    <property type="entry name" value="High mobility group box domain"/>
    <property type="match status" value="1"/>
</dbReference>